<organism evidence="7 8">
    <name type="scientific">Esox lucius</name>
    <name type="common">Northern pike</name>
    <dbReference type="NCBI Taxonomy" id="8010"/>
    <lineage>
        <taxon>Eukaryota</taxon>
        <taxon>Metazoa</taxon>
        <taxon>Chordata</taxon>
        <taxon>Craniata</taxon>
        <taxon>Vertebrata</taxon>
        <taxon>Euteleostomi</taxon>
        <taxon>Actinopterygii</taxon>
        <taxon>Neopterygii</taxon>
        <taxon>Teleostei</taxon>
        <taxon>Protacanthopterygii</taxon>
        <taxon>Esociformes</taxon>
        <taxon>Esocidae</taxon>
        <taxon>Esox</taxon>
    </lineage>
</organism>
<evidence type="ECO:0000256" key="2">
    <source>
        <dbReference type="ARBA" id="ARBA00022473"/>
    </source>
</evidence>
<evidence type="ECO:0000256" key="5">
    <source>
        <dbReference type="ARBA" id="ARBA00023242"/>
    </source>
</evidence>
<dbReference type="Gene3D" id="1.25.40.420">
    <property type="match status" value="1"/>
</dbReference>
<evidence type="ECO:0000256" key="4">
    <source>
        <dbReference type="ARBA" id="ARBA00022871"/>
    </source>
</evidence>
<keyword evidence="2" id="KW-0217">Developmental protein</keyword>
<feature type="domain" description="BTB" evidence="6">
    <location>
        <begin position="63"/>
        <end position="133"/>
    </location>
</feature>
<keyword evidence="8" id="KW-1185">Reference proteome</keyword>
<dbReference type="AlphaFoldDB" id="A0A6Q2X239"/>
<keyword evidence="3" id="KW-0221">Differentiation</keyword>
<dbReference type="InterPro" id="IPR011333">
    <property type="entry name" value="SKP1/BTB/POZ_sf"/>
</dbReference>
<dbReference type="CDD" id="cd18305">
    <property type="entry name" value="BTB_POZ_GCL"/>
    <property type="match status" value="1"/>
</dbReference>
<accession>A0A6Q2X239</accession>
<dbReference type="InterPro" id="IPR043380">
    <property type="entry name" value="Gcl-like"/>
</dbReference>
<keyword evidence="4" id="KW-0744">Spermatogenesis</keyword>
<dbReference type="GO" id="GO:0007283">
    <property type="term" value="P:spermatogenesis"/>
    <property type="evidence" value="ECO:0007669"/>
    <property type="project" value="UniProtKB-KW"/>
</dbReference>
<evidence type="ECO:0000256" key="1">
    <source>
        <dbReference type="ARBA" id="ARBA00004109"/>
    </source>
</evidence>
<dbReference type="Proteomes" id="UP000265140">
    <property type="component" value="Chromosome 14"/>
</dbReference>
<dbReference type="SMART" id="SM00225">
    <property type="entry name" value="BTB"/>
    <property type="match status" value="1"/>
</dbReference>
<dbReference type="SUPFAM" id="SSF54695">
    <property type="entry name" value="POZ domain"/>
    <property type="match status" value="1"/>
</dbReference>
<dbReference type="Ensembl" id="ENSELUT00000052521.2">
    <property type="protein sequence ID" value="ENSELUP00000047463.1"/>
    <property type="gene ID" value="ENSELUG00000019379.3"/>
</dbReference>
<dbReference type="PANTHER" id="PTHR23231">
    <property type="entry name" value="GERM CELL-LESS PROTEIN"/>
    <property type="match status" value="1"/>
</dbReference>
<dbReference type="GeneTree" id="ENSGT00940000156185"/>
<keyword evidence="5" id="KW-0539">Nucleus</keyword>
<dbReference type="InterPro" id="IPR011705">
    <property type="entry name" value="BACK"/>
</dbReference>
<dbReference type="CDD" id="cd18495">
    <property type="entry name" value="BACK_GCL"/>
    <property type="match status" value="1"/>
</dbReference>
<comment type="subcellular location">
    <subcellularLocation>
        <location evidence="1">Nucleus matrix</location>
    </subcellularLocation>
</comment>
<reference evidence="8" key="1">
    <citation type="journal article" date="2014" name="PLoS ONE">
        <title>The genome and linkage map of the northern pike (Esox lucius): conserved synteny revealed between the salmonid sister group and the Neoteleostei.</title>
        <authorList>
            <person name="Rondeau E.B."/>
            <person name="Minkley D.R."/>
            <person name="Leong J.S."/>
            <person name="Messmer A.M."/>
            <person name="Jantzen J.R."/>
            <person name="von Schalburg K.R."/>
            <person name="Lemon C."/>
            <person name="Bird N.H."/>
            <person name="Koop B.F."/>
        </authorList>
    </citation>
    <scope>NUCLEOTIDE SEQUENCE</scope>
</reference>
<evidence type="ECO:0000259" key="6">
    <source>
        <dbReference type="PROSITE" id="PS50097"/>
    </source>
</evidence>
<dbReference type="Pfam" id="PF00651">
    <property type="entry name" value="BTB"/>
    <property type="match status" value="1"/>
</dbReference>
<dbReference type="Gene3D" id="3.30.710.10">
    <property type="entry name" value="Potassium Channel Kv1.1, Chain A"/>
    <property type="match status" value="1"/>
</dbReference>
<dbReference type="PANTHER" id="PTHR23231:SF17">
    <property type="entry name" value="BTB DOMAIN-CONTAINING PROTEIN"/>
    <property type="match status" value="1"/>
</dbReference>
<reference evidence="7" key="2">
    <citation type="submission" date="2020-02" db="EMBL/GenBank/DDBJ databases">
        <title>Esox lucius (northern pike) genome, fEsoLuc1, primary haplotype.</title>
        <authorList>
            <person name="Myers G."/>
            <person name="Karagic N."/>
            <person name="Meyer A."/>
            <person name="Pippel M."/>
            <person name="Reichard M."/>
            <person name="Winkler S."/>
            <person name="Tracey A."/>
            <person name="Sims Y."/>
            <person name="Howe K."/>
            <person name="Rhie A."/>
            <person name="Formenti G."/>
            <person name="Durbin R."/>
            <person name="Fedrigo O."/>
            <person name="Jarvis E.D."/>
        </authorList>
    </citation>
    <scope>NUCLEOTIDE SEQUENCE [LARGE SCALE GENOMIC DNA]</scope>
</reference>
<evidence type="ECO:0000256" key="3">
    <source>
        <dbReference type="ARBA" id="ARBA00022782"/>
    </source>
</evidence>
<reference evidence="7" key="4">
    <citation type="submission" date="2025-09" db="UniProtKB">
        <authorList>
            <consortium name="Ensembl"/>
        </authorList>
    </citation>
    <scope>IDENTIFICATION</scope>
</reference>
<evidence type="ECO:0000313" key="8">
    <source>
        <dbReference type="Proteomes" id="UP000265140"/>
    </source>
</evidence>
<dbReference type="InterPro" id="IPR000210">
    <property type="entry name" value="BTB/POZ_dom"/>
</dbReference>
<dbReference type="FunFam" id="3.30.710.10:FF:000092">
    <property type="entry name" value="Germ cell-less, spermatogenesis associated 1"/>
    <property type="match status" value="1"/>
</dbReference>
<evidence type="ECO:0000313" key="7">
    <source>
        <dbReference type="Ensembl" id="ENSELUP00000047463.1"/>
    </source>
</evidence>
<name>A0A6Q2X239_ESOLU</name>
<dbReference type="Bgee" id="ENSELUG00000019379">
    <property type="expression patterns" value="Expressed in testis and 14 other cell types or tissues"/>
</dbReference>
<reference evidence="7" key="3">
    <citation type="submission" date="2025-08" db="UniProtKB">
        <authorList>
            <consortium name="Ensembl"/>
        </authorList>
    </citation>
    <scope>IDENTIFICATION</scope>
</reference>
<sequence length="481" mass="55324">MGTLGSRLQASQDPEECRKRKRTAHCDCETEEEDALMDTPRRKKLKSTSKYIYQTLFLNGENSDIRICALGQEWNLHKVYLCQSGYFSSMFSGSWKESNMLVIPLEIPDQNIDTEALQVVFGSLYRDDVLIKPSRVVSILAAACMLQLDGLIQQCGETMKENVSAKTVCNYYSSASIYGLDSVMKKCLEWLLNNLMTHQNVDLMKELAVDVMEQLIQSSDLFVMQVEMDVYTALKKWMFLQLNASWAGPIKQLLADADTWLCKRRDEAFLKTDDGIPFIPVFRHVRLQYIINDLASARILERDNILPPDWLTSVYKSQWFAMLRTEHDNDNGPQDANKEEFETSSMRCGRKLTKDGDYCWRWTGFNFGFDLLVTYTNRFIVFKRNTLSQPCGGAVSLQPRRHLAYRLRLASFDNNGKLVCSRSTGYQLLTLEKDQEYVVMNLDSRLLSFPLYVCCNFQYTSPQPDRRPDAPELESSARSVS</sequence>
<dbReference type="Pfam" id="PF07707">
    <property type="entry name" value="BACK"/>
    <property type="match status" value="1"/>
</dbReference>
<protein>
    <recommendedName>
        <fullName evidence="6">BTB domain-containing protein</fullName>
    </recommendedName>
</protein>
<dbReference type="PROSITE" id="PS50097">
    <property type="entry name" value="BTB"/>
    <property type="match status" value="1"/>
</dbReference>
<dbReference type="GO" id="GO:0016363">
    <property type="term" value="C:nuclear matrix"/>
    <property type="evidence" value="ECO:0007669"/>
    <property type="project" value="UniProtKB-SubCell"/>
</dbReference>
<proteinExistence type="predicted"/>
<dbReference type="GO" id="GO:0007281">
    <property type="term" value="P:germ cell development"/>
    <property type="evidence" value="ECO:0007669"/>
    <property type="project" value="InterPro"/>
</dbReference>